<feature type="domain" description="Helicase ATP-binding" evidence="18">
    <location>
        <begin position="89"/>
        <end position="227"/>
    </location>
</feature>
<dbReference type="Gene3D" id="1.10.3060.10">
    <property type="entry name" value="Helical scaffold and wing domains of SecA"/>
    <property type="match status" value="1"/>
</dbReference>
<feature type="region of interest" description="Disordered" evidence="17">
    <location>
        <begin position="920"/>
        <end position="963"/>
    </location>
</feature>
<dbReference type="HAMAP" id="MF_01382">
    <property type="entry name" value="SecA"/>
    <property type="match status" value="1"/>
</dbReference>
<reference evidence="21" key="1">
    <citation type="journal article" date="2021" name="Environ. Microbiol.">
        <title>Genomic characterization of three novel Desulfobacterota classes expand the metabolic and phylogenetic diversity of the phylum.</title>
        <authorList>
            <person name="Murphy C.L."/>
            <person name="Biggerstaff J."/>
            <person name="Eichhorn A."/>
            <person name="Ewing E."/>
            <person name="Shahan R."/>
            <person name="Soriano D."/>
            <person name="Stewart S."/>
            <person name="VanMol K."/>
            <person name="Walker R."/>
            <person name="Walters P."/>
            <person name="Elshahed M.S."/>
            <person name="Youssef N.H."/>
        </authorList>
    </citation>
    <scope>NUCLEOTIDE SEQUENCE</scope>
    <source>
        <strain evidence="21">Zod_Metabat.24</strain>
    </source>
</reference>
<keyword evidence="4 15" id="KW-0813">Transport</keyword>
<dbReference type="Pfam" id="PF21090">
    <property type="entry name" value="P-loop_SecA"/>
    <property type="match status" value="1"/>
</dbReference>
<keyword evidence="9" id="KW-0862">Zinc</keyword>
<evidence type="ECO:0000313" key="21">
    <source>
        <dbReference type="EMBL" id="MBN1571678.1"/>
    </source>
</evidence>
<dbReference type="SMART" id="SM00957">
    <property type="entry name" value="SecA_DEAD"/>
    <property type="match status" value="1"/>
</dbReference>
<dbReference type="SUPFAM" id="SSF52540">
    <property type="entry name" value="P-loop containing nucleoside triphosphate hydrolases"/>
    <property type="match status" value="2"/>
</dbReference>
<evidence type="ECO:0000256" key="1">
    <source>
        <dbReference type="ARBA" id="ARBA00001947"/>
    </source>
</evidence>
<dbReference type="InterPro" id="IPR011130">
    <property type="entry name" value="SecA_preprotein_X-link_dom"/>
</dbReference>
<dbReference type="Pfam" id="PF02810">
    <property type="entry name" value="SEC-C"/>
    <property type="match status" value="1"/>
</dbReference>
<evidence type="ECO:0000256" key="5">
    <source>
        <dbReference type="ARBA" id="ARBA00022475"/>
    </source>
</evidence>
<keyword evidence="11 15" id="KW-0653">Protein transport</keyword>
<keyword evidence="12 15" id="KW-1278">Translocase</keyword>
<keyword evidence="8 15" id="KW-0547">Nucleotide-binding</keyword>
<dbReference type="Pfam" id="PF07516">
    <property type="entry name" value="SecA_SW"/>
    <property type="match status" value="1"/>
</dbReference>
<dbReference type="CDD" id="cd18803">
    <property type="entry name" value="SF2_C_secA"/>
    <property type="match status" value="1"/>
</dbReference>
<dbReference type="FunFam" id="3.40.50.300:FF:000334">
    <property type="entry name" value="Protein translocase subunit SecA"/>
    <property type="match status" value="1"/>
</dbReference>
<comment type="cofactor">
    <cofactor evidence="1">
        <name>Zn(2+)</name>
        <dbReference type="ChEBI" id="CHEBI:29105"/>
    </cofactor>
</comment>
<evidence type="ECO:0000256" key="9">
    <source>
        <dbReference type="ARBA" id="ARBA00022833"/>
    </source>
</evidence>
<evidence type="ECO:0000256" key="4">
    <source>
        <dbReference type="ARBA" id="ARBA00022448"/>
    </source>
</evidence>
<keyword evidence="10 15" id="KW-0067">ATP-binding</keyword>
<comment type="catalytic activity">
    <reaction evidence="15">
        <text>ATP + H2O + cellular proteinSide 1 = ADP + phosphate + cellular proteinSide 2.</text>
        <dbReference type="EC" id="7.4.2.8"/>
    </reaction>
</comment>
<dbReference type="SUPFAM" id="SSF81886">
    <property type="entry name" value="Helical scaffold and wing domains of SecA"/>
    <property type="match status" value="1"/>
</dbReference>
<accession>A0A9D8KCK2</accession>
<evidence type="ECO:0000256" key="7">
    <source>
        <dbReference type="ARBA" id="ARBA00022723"/>
    </source>
</evidence>
<dbReference type="InterPro" id="IPR001650">
    <property type="entry name" value="Helicase_C-like"/>
</dbReference>
<dbReference type="Gene3D" id="3.10.450.50">
    <property type="match status" value="1"/>
</dbReference>
<dbReference type="GO" id="GO:0005524">
    <property type="term" value="F:ATP binding"/>
    <property type="evidence" value="ECO:0007669"/>
    <property type="project" value="UniProtKB-UniRule"/>
</dbReference>
<keyword evidence="6 15" id="KW-0963">Cytoplasm</keyword>
<dbReference type="InterPro" id="IPR027417">
    <property type="entry name" value="P-loop_NTPase"/>
</dbReference>
<feature type="binding site" evidence="15">
    <location>
        <position position="87"/>
    </location>
    <ligand>
        <name>ATP</name>
        <dbReference type="ChEBI" id="CHEBI:30616"/>
    </ligand>
</feature>
<evidence type="ECO:0000256" key="2">
    <source>
        <dbReference type="ARBA" id="ARBA00004170"/>
    </source>
</evidence>
<dbReference type="EMBL" id="JAFGIX010000003">
    <property type="protein sequence ID" value="MBN1571678.1"/>
    <property type="molecule type" value="Genomic_DNA"/>
</dbReference>
<dbReference type="Gene3D" id="3.90.1440.10">
    <property type="entry name" value="SecA, preprotein cross-linking domain"/>
    <property type="match status" value="1"/>
</dbReference>
<comment type="caution">
    <text evidence="21">The sequence shown here is derived from an EMBL/GenBank/DDBJ whole genome shotgun (WGS) entry which is preliminary data.</text>
</comment>
<dbReference type="PROSITE" id="PS51192">
    <property type="entry name" value="HELICASE_ATP_BIND_1"/>
    <property type="match status" value="1"/>
</dbReference>
<evidence type="ECO:0000256" key="12">
    <source>
        <dbReference type="ARBA" id="ARBA00022967"/>
    </source>
</evidence>
<evidence type="ECO:0000256" key="17">
    <source>
        <dbReference type="SAM" id="MobiDB-lite"/>
    </source>
</evidence>
<protein>
    <recommendedName>
        <fullName evidence="15 16">Protein translocase subunit SecA</fullName>
        <ecNumber evidence="15">7.4.2.8</ecNumber>
    </recommendedName>
</protein>
<sequence>MFGAVLKKIIGSKNEREIRRMLPIVEAINALEPEMMKLSDMDLRAKTEEFKKRLGEGWELDDLIEESFAVVREASRRTIGLRHFDVQLIGGIVLHEGKIAEMKTGEGKTLVATLPAYLNGLTGRGVYIVTVNDYLAKRDREWMGRIFEFLGLTVGVILHDMSDEERKAAYACDIVYGTNNEYGFDYLRDNMKFNLENYVQREPFFAIVDEVDSILIDEARTPLIISSQVDRDSHQYDTLKPLIKRLVTRQKEHVNNLFVKAVELEKGGDFEGSMINLIRVERGDPKNRRLLKLLADRKEIKKEMTRMEGYIARDKRTQELEEGLLYMFSEKEHNVSFTEEGQGIIRTSLGDLFDFGDINEEYIKIEQDESLSTAEKENKKKAVGMEFEDKTEKIHNLSQLLKAYTLFENDVDYVVNNGEVIIVDQFTGRMMPGRRYSDGLHQALEAKEDVTIAKATRTVATVTLQNYFRMFEKLAGMTGTADTEAEEFNKVYKLDVMVIPTNRPLRRDEYSDLIYKTENGKFLAVADEIAELNREGRPVLVGTTSIEKSEKLSRLLKMRKIPHLVLNAKHHEREAEIVSGAGQYGAVTIATNMAGRGTDIVLGDEVPELGGLHIIGTERHESRRIDNQLRGRSGRQGDKGSSQFYLSLEDDLLRIFGADRIMSVMNRLGMEEGEAIEHSLLTKAIENAQRKVEGNNFSIRKNLLEYDDVMNKQREVIYERRREILGKDDLRDDIMEMIEEKVEEIMYLYTSDKGFIEDWDAIGIAESIMTYFSMPINLEDPQISEMNNDDFADWLLDSVTKRYMAKEEHLTPPLMRHLEKMLMLETLDSNWRDHLEAMDQLKEGIGLRAYGQRNPLIEYQKEGFNLFSEMGENVKGELLGKIFRVQIAREEEVRPRLAIDNLNLVHRDFTGAMAAAASQAEAGEAMQTNRGEDSAPQKPKTVVRESAKIGRNDPCPCGSGKKYKKCCGKVAEAS</sequence>
<evidence type="ECO:0000256" key="14">
    <source>
        <dbReference type="ARBA" id="ARBA00023136"/>
    </source>
</evidence>
<dbReference type="Pfam" id="PF01043">
    <property type="entry name" value="SecA_PP_bind"/>
    <property type="match status" value="1"/>
</dbReference>
<dbReference type="EC" id="7.4.2.8" evidence="15"/>
<dbReference type="PROSITE" id="PS51196">
    <property type="entry name" value="SECA_MOTOR_DEAD"/>
    <property type="match status" value="1"/>
</dbReference>
<dbReference type="GO" id="GO:0065002">
    <property type="term" value="P:intracellular protein transmembrane transport"/>
    <property type="evidence" value="ECO:0007669"/>
    <property type="project" value="UniProtKB-UniRule"/>
</dbReference>
<evidence type="ECO:0000256" key="3">
    <source>
        <dbReference type="ARBA" id="ARBA00007650"/>
    </source>
</evidence>
<dbReference type="Pfam" id="PF07517">
    <property type="entry name" value="SecA_DEAD"/>
    <property type="match status" value="1"/>
</dbReference>
<dbReference type="InterPro" id="IPR004027">
    <property type="entry name" value="SEC_C_motif"/>
</dbReference>
<dbReference type="InterPro" id="IPR044722">
    <property type="entry name" value="SecA_SF2_C"/>
</dbReference>
<feature type="domain" description="Helicase C-terminal" evidence="19">
    <location>
        <begin position="524"/>
        <end position="693"/>
    </location>
</feature>
<evidence type="ECO:0000259" key="20">
    <source>
        <dbReference type="PROSITE" id="PS51196"/>
    </source>
</evidence>
<feature type="compositionally biased region" description="Basic and acidic residues" evidence="17">
    <location>
        <begin position="942"/>
        <end position="951"/>
    </location>
</feature>
<dbReference type="CDD" id="cd17928">
    <property type="entry name" value="DEXDc_SecA"/>
    <property type="match status" value="1"/>
</dbReference>
<dbReference type="InterPro" id="IPR000185">
    <property type="entry name" value="SecA"/>
</dbReference>
<gene>
    <name evidence="15 21" type="primary">secA</name>
    <name evidence="21" type="ORF">JW984_00605</name>
</gene>
<dbReference type="PROSITE" id="PS51194">
    <property type="entry name" value="HELICASE_CTER"/>
    <property type="match status" value="1"/>
</dbReference>
<dbReference type="AlphaFoldDB" id="A0A9D8KCK2"/>
<evidence type="ECO:0000256" key="13">
    <source>
        <dbReference type="ARBA" id="ARBA00023010"/>
    </source>
</evidence>
<keyword evidence="13 15" id="KW-0811">Translocation</keyword>
<evidence type="ECO:0000313" key="22">
    <source>
        <dbReference type="Proteomes" id="UP000809273"/>
    </source>
</evidence>
<dbReference type="GO" id="GO:0043952">
    <property type="term" value="P:protein transport by the Sec complex"/>
    <property type="evidence" value="ECO:0007669"/>
    <property type="project" value="TreeGrafter"/>
</dbReference>
<evidence type="ECO:0000259" key="18">
    <source>
        <dbReference type="PROSITE" id="PS51192"/>
    </source>
</evidence>
<dbReference type="InterPro" id="IPR014018">
    <property type="entry name" value="SecA_motor_DEAD"/>
</dbReference>
<dbReference type="GO" id="GO:0017038">
    <property type="term" value="P:protein import"/>
    <property type="evidence" value="ECO:0007669"/>
    <property type="project" value="InterPro"/>
</dbReference>
<keyword evidence="7" id="KW-0479">Metal-binding</keyword>
<dbReference type="GO" id="GO:0031522">
    <property type="term" value="C:cell envelope Sec protein transport complex"/>
    <property type="evidence" value="ECO:0007669"/>
    <property type="project" value="TreeGrafter"/>
</dbReference>
<dbReference type="InterPro" id="IPR014001">
    <property type="entry name" value="Helicase_ATP-bd"/>
</dbReference>
<evidence type="ECO:0000256" key="6">
    <source>
        <dbReference type="ARBA" id="ARBA00022490"/>
    </source>
</evidence>
<dbReference type="PROSITE" id="PS01312">
    <property type="entry name" value="SECA"/>
    <property type="match status" value="1"/>
</dbReference>
<dbReference type="InterPro" id="IPR020937">
    <property type="entry name" value="SecA_CS"/>
</dbReference>
<comment type="subcellular location">
    <subcellularLocation>
        <location evidence="15">Cell membrane</location>
        <topology evidence="15">Peripheral membrane protein</topology>
        <orientation evidence="15">Cytoplasmic side</orientation>
    </subcellularLocation>
    <subcellularLocation>
        <location evidence="15">Cytoplasm</location>
    </subcellularLocation>
    <subcellularLocation>
        <location evidence="2">Membrane</location>
        <topology evidence="2">Peripheral membrane protein</topology>
    </subcellularLocation>
    <text evidence="15">Distribution is 50-50.</text>
</comment>
<comment type="similarity">
    <text evidence="3 15 16">Belongs to the SecA family.</text>
</comment>
<dbReference type="GO" id="GO:0005886">
    <property type="term" value="C:plasma membrane"/>
    <property type="evidence" value="ECO:0007669"/>
    <property type="project" value="UniProtKB-SubCell"/>
</dbReference>
<dbReference type="GO" id="GO:0008564">
    <property type="term" value="F:protein-exporting ATPase activity"/>
    <property type="evidence" value="ECO:0007669"/>
    <property type="project" value="UniProtKB-EC"/>
</dbReference>
<dbReference type="GO" id="GO:0046872">
    <property type="term" value="F:metal ion binding"/>
    <property type="evidence" value="ECO:0007669"/>
    <property type="project" value="UniProtKB-KW"/>
</dbReference>
<name>A0A9D8KCK2_9DELT</name>
<dbReference type="Gene3D" id="3.40.50.300">
    <property type="entry name" value="P-loop containing nucleotide triphosphate hydrolases"/>
    <property type="match status" value="4"/>
</dbReference>
<dbReference type="PRINTS" id="PR00906">
    <property type="entry name" value="SECA"/>
</dbReference>
<evidence type="ECO:0000256" key="10">
    <source>
        <dbReference type="ARBA" id="ARBA00022840"/>
    </source>
</evidence>
<dbReference type="FunFam" id="3.40.50.300:FF:000429">
    <property type="entry name" value="Preprotein translocase subunit SecA"/>
    <property type="match status" value="1"/>
</dbReference>
<dbReference type="SUPFAM" id="SSF81767">
    <property type="entry name" value="Pre-protein crosslinking domain of SecA"/>
    <property type="match status" value="1"/>
</dbReference>
<dbReference type="NCBIfam" id="TIGR00963">
    <property type="entry name" value="secA"/>
    <property type="match status" value="1"/>
</dbReference>
<comment type="function">
    <text evidence="15">Part of the Sec protein translocase complex. Interacts with the SecYEG preprotein conducting channel. Has a central role in coupling the hydrolysis of ATP to the transfer of proteins into and across the cell membrane, serving as an ATP-driven molecular motor driving the stepwise translocation of polypeptide chains across the membrane.</text>
</comment>
<dbReference type="InterPro" id="IPR036670">
    <property type="entry name" value="SecA_X-link_sf"/>
</dbReference>
<keyword evidence="14 15" id="KW-0472">Membrane</keyword>
<evidence type="ECO:0000259" key="19">
    <source>
        <dbReference type="PROSITE" id="PS51194"/>
    </source>
</evidence>
<feature type="binding site" evidence="15">
    <location>
        <position position="599"/>
    </location>
    <ligand>
        <name>ATP</name>
        <dbReference type="ChEBI" id="CHEBI:30616"/>
    </ligand>
</feature>
<dbReference type="InterPro" id="IPR011116">
    <property type="entry name" value="SecA_Wing/Scaffold"/>
</dbReference>
<evidence type="ECO:0000256" key="15">
    <source>
        <dbReference type="HAMAP-Rule" id="MF_01382"/>
    </source>
</evidence>
<dbReference type="InterPro" id="IPR011115">
    <property type="entry name" value="SecA_DEAD"/>
</dbReference>
<feature type="binding site" evidence="15">
    <location>
        <begin position="105"/>
        <end position="109"/>
    </location>
    <ligand>
        <name>ATP</name>
        <dbReference type="ChEBI" id="CHEBI:30616"/>
    </ligand>
</feature>
<dbReference type="PANTHER" id="PTHR30612">
    <property type="entry name" value="SECA INNER MEMBRANE COMPONENT OF SEC PROTEIN SECRETION SYSTEM"/>
    <property type="match status" value="1"/>
</dbReference>
<dbReference type="GO" id="GO:0005829">
    <property type="term" value="C:cytosol"/>
    <property type="evidence" value="ECO:0007669"/>
    <property type="project" value="TreeGrafter"/>
</dbReference>
<feature type="domain" description="SecA family profile" evidence="20">
    <location>
        <begin position="3"/>
        <end position="677"/>
    </location>
</feature>
<dbReference type="FunFam" id="1.10.3060.10:FF:000003">
    <property type="entry name" value="Protein translocase subunit SecA"/>
    <property type="match status" value="1"/>
</dbReference>
<dbReference type="Proteomes" id="UP000809273">
    <property type="component" value="Unassembled WGS sequence"/>
</dbReference>
<proteinExistence type="inferred from homology"/>
<reference evidence="21" key="2">
    <citation type="submission" date="2021-01" db="EMBL/GenBank/DDBJ databases">
        <authorList>
            <person name="Hahn C.R."/>
            <person name="Youssef N.H."/>
            <person name="Elshahed M."/>
        </authorList>
    </citation>
    <scope>NUCLEOTIDE SEQUENCE</scope>
    <source>
        <strain evidence="21">Zod_Metabat.24</strain>
    </source>
</reference>
<dbReference type="SMART" id="SM00958">
    <property type="entry name" value="SecA_PP_bind"/>
    <property type="match status" value="1"/>
</dbReference>
<evidence type="ECO:0000256" key="8">
    <source>
        <dbReference type="ARBA" id="ARBA00022741"/>
    </source>
</evidence>
<dbReference type="InterPro" id="IPR036266">
    <property type="entry name" value="SecA_Wing/Scaffold_sf"/>
</dbReference>
<dbReference type="PANTHER" id="PTHR30612:SF0">
    <property type="entry name" value="CHLOROPLAST PROTEIN-TRANSPORTING ATPASE"/>
    <property type="match status" value="1"/>
</dbReference>
<organism evidence="21 22">
    <name type="scientific">Candidatus Zymogenus saltonus</name>
    <dbReference type="NCBI Taxonomy" id="2844893"/>
    <lineage>
        <taxon>Bacteria</taxon>
        <taxon>Deltaproteobacteria</taxon>
        <taxon>Candidatus Zymogenia</taxon>
        <taxon>Candidatus Zymogeniales</taxon>
        <taxon>Candidatus Zymogenaceae</taxon>
        <taxon>Candidatus Zymogenus</taxon>
    </lineage>
</organism>
<dbReference type="GO" id="GO:0006605">
    <property type="term" value="P:protein targeting"/>
    <property type="evidence" value="ECO:0007669"/>
    <property type="project" value="UniProtKB-UniRule"/>
</dbReference>
<evidence type="ECO:0000256" key="16">
    <source>
        <dbReference type="RuleBase" id="RU003874"/>
    </source>
</evidence>
<comment type="subunit">
    <text evidence="15">Monomer and homodimer. Part of the essential Sec protein translocation apparatus which comprises SecA, SecYEG and auxiliary proteins SecDF. Other proteins may also be involved.</text>
</comment>
<keyword evidence="5 15" id="KW-1003">Cell membrane</keyword>
<evidence type="ECO:0000256" key="11">
    <source>
        <dbReference type="ARBA" id="ARBA00022927"/>
    </source>
</evidence>